<dbReference type="InterPro" id="IPR020843">
    <property type="entry name" value="ER"/>
</dbReference>
<name>A0ABY5Y6C7_9FLAO</name>
<dbReference type="PANTHER" id="PTHR11695:SF648">
    <property type="entry name" value="ZINC-BINDING OXIDOREDUCTASE"/>
    <property type="match status" value="1"/>
</dbReference>
<dbReference type="PANTHER" id="PTHR11695">
    <property type="entry name" value="ALCOHOL DEHYDROGENASE RELATED"/>
    <property type="match status" value="1"/>
</dbReference>
<dbReference type="InterPro" id="IPR013154">
    <property type="entry name" value="ADH-like_N"/>
</dbReference>
<sequence length="308" mass="33896">MKAIVCPKYEFLEVLKIITLKKPEPDSNDILIKVMATAVNSADDRIRGLKINGIMKIIMRFVLGFTKPRKPILGTVFSGIVETVGNKVNTYKVGDKVFGTTGLKFGTNAEYIVVKEKGTLIKAPKNASFEEAAAIIFGGQSAIYFLEKARIENKPNAKVLIYGATGSVGTAAVQIAKSYNANITAVCSTRGKDLMERLNVSEIIFYDQGDFDQHTTKYDIVFDAVGKASKKHCKSLLKQGGVFKTVEGPEVASESKEQLKKLKELFEAGCFDAVIDKIFPMDKVVEAHRYVEQGQKKGNVVLRIAQKE</sequence>
<evidence type="ECO:0000313" key="2">
    <source>
        <dbReference type="EMBL" id="UWX54381.1"/>
    </source>
</evidence>
<dbReference type="Pfam" id="PF00107">
    <property type="entry name" value="ADH_zinc_N"/>
    <property type="match status" value="1"/>
</dbReference>
<dbReference type="Pfam" id="PF08240">
    <property type="entry name" value="ADH_N"/>
    <property type="match status" value="1"/>
</dbReference>
<reference evidence="2" key="1">
    <citation type="submission" date="2022-09" db="EMBL/GenBank/DDBJ databases">
        <title>Maribacter litopenaei sp. nov., isolated from the intestinal tract of the Pacific White Shrimp, Litopenaeus vannamei.</title>
        <authorList>
            <person name="Kim S.Y."/>
            <person name="Hwang C.Y."/>
        </authorList>
    </citation>
    <scope>NUCLEOTIDE SEQUENCE</scope>
    <source>
        <strain evidence="2">HL-LV01</strain>
    </source>
</reference>
<gene>
    <name evidence="2" type="ORF">NYZ99_15775</name>
</gene>
<dbReference type="InterPro" id="IPR050700">
    <property type="entry name" value="YIM1/Zinc_Alcohol_DH_Fams"/>
</dbReference>
<protein>
    <submittedName>
        <fullName evidence="2">NAD(P)-dependent alcohol dehydrogenase</fullName>
    </submittedName>
</protein>
<accession>A0ABY5Y6C7</accession>
<dbReference type="SUPFAM" id="SSF51735">
    <property type="entry name" value="NAD(P)-binding Rossmann-fold domains"/>
    <property type="match status" value="1"/>
</dbReference>
<dbReference type="Proteomes" id="UP001059209">
    <property type="component" value="Chromosome"/>
</dbReference>
<dbReference type="InterPro" id="IPR013149">
    <property type="entry name" value="ADH-like_C"/>
</dbReference>
<proteinExistence type="predicted"/>
<dbReference type="RefSeq" id="WP_260572240.1">
    <property type="nucleotide sequence ID" value="NZ_CP104205.1"/>
</dbReference>
<dbReference type="SMART" id="SM00829">
    <property type="entry name" value="PKS_ER"/>
    <property type="match status" value="1"/>
</dbReference>
<dbReference type="InterPro" id="IPR011032">
    <property type="entry name" value="GroES-like_sf"/>
</dbReference>
<evidence type="ECO:0000313" key="3">
    <source>
        <dbReference type="Proteomes" id="UP001059209"/>
    </source>
</evidence>
<dbReference type="Pfam" id="PF13602">
    <property type="entry name" value="ADH_zinc_N_2"/>
    <property type="match status" value="1"/>
</dbReference>
<dbReference type="SUPFAM" id="SSF50129">
    <property type="entry name" value="GroES-like"/>
    <property type="match status" value="1"/>
</dbReference>
<dbReference type="CDD" id="cd08267">
    <property type="entry name" value="MDR1"/>
    <property type="match status" value="1"/>
</dbReference>
<dbReference type="EMBL" id="CP104205">
    <property type="protein sequence ID" value="UWX54381.1"/>
    <property type="molecule type" value="Genomic_DNA"/>
</dbReference>
<evidence type="ECO:0000259" key="1">
    <source>
        <dbReference type="SMART" id="SM00829"/>
    </source>
</evidence>
<dbReference type="InterPro" id="IPR036291">
    <property type="entry name" value="NAD(P)-bd_dom_sf"/>
</dbReference>
<dbReference type="Gene3D" id="3.90.180.10">
    <property type="entry name" value="Medium-chain alcohol dehydrogenases, catalytic domain"/>
    <property type="match status" value="1"/>
</dbReference>
<keyword evidence="3" id="KW-1185">Reference proteome</keyword>
<organism evidence="2 3">
    <name type="scientific">Maribacter litopenaei</name>
    <dbReference type="NCBI Taxonomy" id="2976127"/>
    <lineage>
        <taxon>Bacteria</taxon>
        <taxon>Pseudomonadati</taxon>
        <taxon>Bacteroidota</taxon>
        <taxon>Flavobacteriia</taxon>
        <taxon>Flavobacteriales</taxon>
        <taxon>Flavobacteriaceae</taxon>
        <taxon>Maribacter</taxon>
    </lineage>
</organism>
<feature type="domain" description="Enoyl reductase (ER)" evidence="1">
    <location>
        <begin position="10"/>
        <end position="302"/>
    </location>
</feature>
<dbReference type="Gene3D" id="3.40.50.720">
    <property type="entry name" value="NAD(P)-binding Rossmann-like Domain"/>
    <property type="match status" value="1"/>
</dbReference>